<organism evidence="4 5">
    <name type="scientific">Halosimplex litoreum</name>
    <dbReference type="NCBI Taxonomy" id="1198301"/>
    <lineage>
        <taxon>Archaea</taxon>
        <taxon>Methanobacteriati</taxon>
        <taxon>Methanobacteriota</taxon>
        <taxon>Stenosarchaea group</taxon>
        <taxon>Halobacteria</taxon>
        <taxon>Halobacteriales</taxon>
        <taxon>Haloarculaceae</taxon>
        <taxon>Halosimplex</taxon>
    </lineage>
</organism>
<keyword evidence="5" id="KW-1185">Reference proteome</keyword>
<evidence type="ECO:0000259" key="3">
    <source>
        <dbReference type="Pfam" id="PF23951"/>
    </source>
</evidence>
<feature type="transmembrane region" description="Helical" evidence="2">
    <location>
        <begin position="513"/>
        <end position="531"/>
    </location>
</feature>
<reference evidence="4 5" key="1">
    <citation type="submission" date="2020-12" db="EMBL/GenBank/DDBJ databases">
        <title>Halosimplex halophilum sp. nov. and Halosimplex salinum sp. nov., two new members of the genus Halosimplex.</title>
        <authorList>
            <person name="Cui H.L."/>
        </authorList>
    </citation>
    <scope>NUCLEOTIDE SEQUENCE [LARGE SCALE GENOMIC DNA]</scope>
    <source>
        <strain evidence="4 5">YGH94</strain>
    </source>
</reference>
<keyword evidence="2" id="KW-1133">Transmembrane helix</keyword>
<dbReference type="KEGG" id="hlt:I7X12_11720"/>
<feature type="domain" description="DUF7282" evidence="3">
    <location>
        <begin position="345"/>
        <end position="448"/>
    </location>
</feature>
<dbReference type="EMBL" id="CP065856">
    <property type="protein sequence ID" value="QPV61435.1"/>
    <property type="molecule type" value="Genomic_DNA"/>
</dbReference>
<evidence type="ECO:0000313" key="5">
    <source>
        <dbReference type="Proteomes" id="UP000595001"/>
    </source>
</evidence>
<dbReference type="RefSeq" id="WP_198060265.1">
    <property type="nucleotide sequence ID" value="NZ_CP065856.1"/>
</dbReference>
<dbReference type="Pfam" id="PF23951">
    <property type="entry name" value="DUF7282"/>
    <property type="match status" value="1"/>
</dbReference>
<evidence type="ECO:0000256" key="2">
    <source>
        <dbReference type="SAM" id="Phobius"/>
    </source>
</evidence>
<dbReference type="AlphaFoldDB" id="A0A7T3FVD7"/>
<dbReference type="GeneID" id="60589171"/>
<keyword evidence="2" id="KW-0472">Membrane</keyword>
<dbReference type="OrthoDB" id="239724at2157"/>
<evidence type="ECO:0000313" key="4">
    <source>
        <dbReference type="EMBL" id="QPV61435.1"/>
    </source>
</evidence>
<sequence length="539" mass="54777">MTASPSHGAVATVAAVALVAAALAAGSAAALGTGSLDGASDQLDGDAVATQPVSDETNATVMVAPRGSVDRLASVAAVERGREAGWVTPSPVLAAGDTLVLRLRLPGMAERVANATGDTDSARFRSVLASENVSLRLVQRPETIHGTRHLFFLNGSRGQSVVADPANDTYYVVTDLTAVSDAAGGLGIDDLRGEFVPRLVVEGNHRLNPGPVDEPNRTGRFEVLGREAWLSGADTDGVLAPGFAATSNQTVAGTTTLAPGSTVTVSVTDASGIETPRNVTARVTDRTVDSDDYGPPEFVFETALNLSGVEPGTEIGLVVASNGTVISDQYELDRYWAPIDASGAAVDLSTDPILDDSIRIDRATLPDGGFVAVERASDGTVVGSTDYLDPGTHEGLRVTVSEVASTGEASLRAYLAHDSDGDGNYFRSADRSYADSMRAVGATVSRTAASTATPTETATATPTDVPTTTGSPTPTSAAPTATPTATATAETQTATDPATTDAPAATTSGDGPGFGAAPTLAGLLVAGLLAVGRNRRTDR</sequence>
<keyword evidence="2" id="KW-0812">Transmembrane</keyword>
<dbReference type="Proteomes" id="UP000595001">
    <property type="component" value="Chromosome"/>
</dbReference>
<accession>A0A7T3FVD7</accession>
<dbReference type="InterPro" id="IPR055706">
    <property type="entry name" value="Slg1/2_DUF7282"/>
</dbReference>
<feature type="region of interest" description="Disordered" evidence="1">
    <location>
        <begin position="444"/>
        <end position="513"/>
    </location>
</feature>
<evidence type="ECO:0000256" key="1">
    <source>
        <dbReference type="SAM" id="MobiDB-lite"/>
    </source>
</evidence>
<proteinExistence type="predicted"/>
<name>A0A7T3FVD7_9EURY</name>
<protein>
    <recommendedName>
        <fullName evidence="3">DUF7282 domain-containing protein</fullName>
    </recommendedName>
</protein>
<gene>
    <name evidence="4" type="ORF">I7X12_11720</name>
</gene>